<dbReference type="InterPro" id="IPR009057">
    <property type="entry name" value="Homeodomain-like_sf"/>
</dbReference>
<dbReference type="Proteomes" id="UP000190092">
    <property type="component" value="Unassembled WGS sequence"/>
</dbReference>
<evidence type="ECO:0000313" key="5">
    <source>
        <dbReference type="EMBL" id="SKA39410.1"/>
    </source>
</evidence>
<feature type="region of interest" description="Disordered" evidence="3">
    <location>
        <begin position="190"/>
        <end position="236"/>
    </location>
</feature>
<dbReference type="PANTHER" id="PTHR30055">
    <property type="entry name" value="HTH-TYPE TRANSCRIPTIONAL REGULATOR RUTR"/>
    <property type="match status" value="1"/>
</dbReference>
<dbReference type="RefSeq" id="WP_170921240.1">
    <property type="nucleotide sequence ID" value="NZ_FUWJ01000017.1"/>
</dbReference>
<feature type="DNA-binding region" description="H-T-H motif" evidence="2">
    <location>
        <begin position="35"/>
        <end position="54"/>
    </location>
</feature>
<keyword evidence="6" id="KW-1185">Reference proteome</keyword>
<evidence type="ECO:0000256" key="3">
    <source>
        <dbReference type="SAM" id="MobiDB-lite"/>
    </source>
</evidence>
<dbReference type="AlphaFoldDB" id="A0A1T4TG36"/>
<dbReference type="SUPFAM" id="SSF48498">
    <property type="entry name" value="Tetracyclin repressor-like, C-terminal domain"/>
    <property type="match status" value="1"/>
</dbReference>
<dbReference type="InterPro" id="IPR001647">
    <property type="entry name" value="HTH_TetR"/>
</dbReference>
<dbReference type="InterPro" id="IPR036271">
    <property type="entry name" value="Tet_transcr_reg_TetR-rel_C_sf"/>
</dbReference>
<gene>
    <name evidence="5" type="ORF">SAMN02745126_06230</name>
</gene>
<feature type="domain" description="HTH tetR-type" evidence="4">
    <location>
        <begin position="12"/>
        <end position="72"/>
    </location>
</feature>
<keyword evidence="1 2" id="KW-0238">DNA-binding</keyword>
<evidence type="ECO:0000259" key="4">
    <source>
        <dbReference type="PROSITE" id="PS50977"/>
    </source>
</evidence>
<evidence type="ECO:0000256" key="1">
    <source>
        <dbReference type="ARBA" id="ARBA00023125"/>
    </source>
</evidence>
<name>A0A1T4TG36_9HYPH</name>
<sequence length="236" mass="25796">MTGKVARKRSGEQTRQRILAAAALQFARTSYEEVKLRDIARDVGIDVAYVHRCFGSKEQLFADVLEATRDSGPSILGEKQDLPRIFTDESFNRDAIGFGIFICSLSSPKAREIIKAFGLREFIEPLAAKLPEPALLRATLLLACMTGLKVTREVLGVDPLANMSSEDCRGLIEGIFAACLDENRGASRKTAVAAPKAARSRQRAAPKGRGAGNTIDRTRDHGASDRRRRVAPAQEK</sequence>
<dbReference type="GO" id="GO:0003700">
    <property type="term" value="F:DNA-binding transcription factor activity"/>
    <property type="evidence" value="ECO:0007669"/>
    <property type="project" value="TreeGrafter"/>
</dbReference>
<protein>
    <submittedName>
        <fullName evidence="5">Transcriptional regulator, TetR family</fullName>
    </submittedName>
</protein>
<feature type="compositionally biased region" description="Basic and acidic residues" evidence="3">
    <location>
        <begin position="216"/>
        <end position="225"/>
    </location>
</feature>
<dbReference type="InterPro" id="IPR050109">
    <property type="entry name" value="HTH-type_TetR-like_transc_reg"/>
</dbReference>
<proteinExistence type="predicted"/>
<dbReference type="Gene3D" id="1.10.357.10">
    <property type="entry name" value="Tetracycline Repressor, domain 2"/>
    <property type="match status" value="1"/>
</dbReference>
<reference evidence="6" key="1">
    <citation type="submission" date="2017-02" db="EMBL/GenBank/DDBJ databases">
        <authorList>
            <person name="Varghese N."/>
            <person name="Submissions S."/>
        </authorList>
    </citation>
    <scope>NUCLEOTIDE SEQUENCE [LARGE SCALE GENOMIC DNA]</scope>
    <source>
        <strain evidence="6">ATCC 27094</strain>
    </source>
</reference>
<dbReference type="InterPro" id="IPR041678">
    <property type="entry name" value="TetR_C_16"/>
</dbReference>
<dbReference type="PROSITE" id="PS50977">
    <property type="entry name" value="HTH_TETR_2"/>
    <property type="match status" value="1"/>
</dbReference>
<evidence type="ECO:0000256" key="2">
    <source>
        <dbReference type="PROSITE-ProRule" id="PRU00335"/>
    </source>
</evidence>
<dbReference type="SUPFAM" id="SSF46689">
    <property type="entry name" value="Homeodomain-like"/>
    <property type="match status" value="1"/>
</dbReference>
<dbReference type="Pfam" id="PF17920">
    <property type="entry name" value="TetR_C_16"/>
    <property type="match status" value="1"/>
</dbReference>
<accession>A0A1T4TG36</accession>
<dbReference type="GO" id="GO:0000976">
    <property type="term" value="F:transcription cis-regulatory region binding"/>
    <property type="evidence" value="ECO:0007669"/>
    <property type="project" value="TreeGrafter"/>
</dbReference>
<organism evidence="5 6">
    <name type="scientific">Enhydrobacter aerosaccus</name>
    <dbReference type="NCBI Taxonomy" id="225324"/>
    <lineage>
        <taxon>Bacteria</taxon>
        <taxon>Pseudomonadati</taxon>
        <taxon>Pseudomonadota</taxon>
        <taxon>Alphaproteobacteria</taxon>
        <taxon>Hyphomicrobiales</taxon>
        <taxon>Enhydrobacter</taxon>
    </lineage>
</organism>
<dbReference type="EMBL" id="FUWJ01000017">
    <property type="protein sequence ID" value="SKA39410.1"/>
    <property type="molecule type" value="Genomic_DNA"/>
</dbReference>
<dbReference type="STRING" id="225324.SAMN02745126_06230"/>
<evidence type="ECO:0000313" key="6">
    <source>
        <dbReference type="Proteomes" id="UP000190092"/>
    </source>
</evidence>
<dbReference type="PANTHER" id="PTHR30055:SF235">
    <property type="entry name" value="TRANSCRIPTIONAL REGULATORY PROTEIN"/>
    <property type="match status" value="1"/>
</dbReference>
<dbReference type="Pfam" id="PF00440">
    <property type="entry name" value="TetR_N"/>
    <property type="match status" value="1"/>
</dbReference>